<comment type="catalytic activity">
    <reaction evidence="1 12 14">
        <text>1-(5-phospho-beta-D-ribosyl)-5-[(5-phospho-beta-D-ribosylamino)methylideneamino]imidazole-4-carboxamide = 5-[(5-phospho-1-deoxy-D-ribulos-1-ylimino)methylamino]-1-(5-phospho-beta-D-ribosyl)imidazole-4-carboxamide</text>
        <dbReference type="Rhea" id="RHEA:15469"/>
        <dbReference type="ChEBI" id="CHEBI:58435"/>
        <dbReference type="ChEBI" id="CHEBI:58525"/>
        <dbReference type="EC" id="5.3.1.16"/>
    </reaction>
</comment>
<dbReference type="InterPro" id="IPR044524">
    <property type="entry name" value="Isoase_HisA-like"/>
</dbReference>
<name>G9YJ63_9FIRM</name>
<evidence type="ECO:0000256" key="1">
    <source>
        <dbReference type="ARBA" id="ARBA00000901"/>
    </source>
</evidence>
<dbReference type="GO" id="GO:0005737">
    <property type="term" value="C:cytoplasm"/>
    <property type="evidence" value="ECO:0007669"/>
    <property type="project" value="UniProtKB-SubCell"/>
</dbReference>
<keyword evidence="10 12" id="KW-0413">Isomerase</keyword>
<keyword evidence="9 12" id="KW-0368">Histidine biosynthesis</keyword>
<dbReference type="InterPro" id="IPR013785">
    <property type="entry name" value="Aldolase_TIM"/>
</dbReference>
<dbReference type="GO" id="GO:0000105">
    <property type="term" value="P:L-histidine biosynthetic process"/>
    <property type="evidence" value="ECO:0007669"/>
    <property type="project" value="UniProtKB-UniRule"/>
</dbReference>
<dbReference type="PANTHER" id="PTHR43090">
    <property type="entry name" value="1-(5-PHOSPHORIBOSYL)-5-[(5-PHOSPHORIBOSYLAMINO)METHYLIDENEAMINO] IMIDAZOLE-4-CARBOXAMIDE ISOMERASE"/>
    <property type="match status" value="1"/>
</dbReference>
<dbReference type="Gene3D" id="3.20.20.70">
    <property type="entry name" value="Aldolase class I"/>
    <property type="match status" value="1"/>
</dbReference>
<comment type="caution">
    <text evidence="15">The sequence shown here is derived from an EMBL/GenBank/DDBJ whole genome shotgun (WGS) entry which is preliminary data.</text>
</comment>
<dbReference type="GO" id="GO:0003949">
    <property type="term" value="F:1-(5-phosphoribosyl)-5-[(5-phosphoribosylamino)methylideneamino]imidazole-4-carboxamide isomerase activity"/>
    <property type="evidence" value="ECO:0007669"/>
    <property type="project" value="UniProtKB-UniRule"/>
</dbReference>
<dbReference type="AlphaFoldDB" id="G9YJ63"/>
<evidence type="ECO:0000256" key="2">
    <source>
        <dbReference type="ARBA" id="ARBA00004496"/>
    </source>
</evidence>
<dbReference type="PATRIC" id="fig|861450.3.peg.1577"/>
<evidence type="ECO:0000256" key="8">
    <source>
        <dbReference type="ARBA" id="ARBA00022605"/>
    </source>
</evidence>
<accession>G9YJ63</accession>
<reference evidence="15 16" key="1">
    <citation type="submission" date="2011-08" db="EMBL/GenBank/DDBJ databases">
        <authorList>
            <person name="Weinstock G."/>
            <person name="Sodergren E."/>
            <person name="Clifton S."/>
            <person name="Fulton L."/>
            <person name="Fulton B."/>
            <person name="Courtney L."/>
            <person name="Fronick C."/>
            <person name="Harrison M."/>
            <person name="Strong C."/>
            <person name="Farmer C."/>
            <person name="Delahaunty K."/>
            <person name="Markovic C."/>
            <person name="Hall O."/>
            <person name="Minx P."/>
            <person name="Tomlinson C."/>
            <person name="Mitreva M."/>
            <person name="Hou S."/>
            <person name="Chen J."/>
            <person name="Wollam A."/>
            <person name="Pepin K.H."/>
            <person name="Johnson M."/>
            <person name="Bhonagiri V."/>
            <person name="Zhang X."/>
            <person name="Suruliraj S."/>
            <person name="Warren W."/>
            <person name="Chinwalla A."/>
            <person name="Mardis E.R."/>
            <person name="Wilson R.K."/>
        </authorList>
    </citation>
    <scope>NUCLEOTIDE SEQUENCE [LARGE SCALE GENOMIC DNA]</scope>
    <source>
        <strain evidence="15 16">F0357</strain>
    </source>
</reference>
<keyword evidence="8 12" id="KW-0028">Amino-acid biosynthesis</keyword>
<dbReference type="NCBIfam" id="TIGR00007">
    <property type="entry name" value="1-(5-phosphoribosyl)-5-[(5-phosphoribosylamino)methylideneamino]imidazole-4-carboxamide isomerase"/>
    <property type="match status" value="1"/>
</dbReference>
<dbReference type="InterPro" id="IPR006062">
    <property type="entry name" value="His_biosynth"/>
</dbReference>
<keyword evidence="7 12" id="KW-0963">Cytoplasm</keyword>
<dbReference type="EMBL" id="AGCJ01000075">
    <property type="protein sequence ID" value="EHM38771.1"/>
    <property type="molecule type" value="Genomic_DNA"/>
</dbReference>
<evidence type="ECO:0000313" key="16">
    <source>
        <dbReference type="Proteomes" id="UP000005481"/>
    </source>
</evidence>
<evidence type="ECO:0000256" key="5">
    <source>
        <dbReference type="ARBA" id="ARBA00012550"/>
    </source>
</evidence>
<dbReference type="eggNOG" id="COG0106">
    <property type="taxonomic scope" value="Bacteria"/>
</dbReference>
<dbReference type="Proteomes" id="UP000005481">
    <property type="component" value="Unassembled WGS sequence"/>
</dbReference>
<dbReference type="FunFam" id="3.20.20.70:FF:000009">
    <property type="entry name" value="1-(5-phosphoribosyl)-5-[(5-phosphoribosylamino)methylideneamino] imidazole-4-carboxamide isomerase"/>
    <property type="match status" value="1"/>
</dbReference>
<dbReference type="HAMAP" id="MF_01014">
    <property type="entry name" value="HisA"/>
    <property type="match status" value="1"/>
</dbReference>
<evidence type="ECO:0000256" key="11">
    <source>
        <dbReference type="ARBA" id="ARBA00030547"/>
    </source>
</evidence>
<proteinExistence type="inferred from homology"/>
<evidence type="ECO:0000256" key="9">
    <source>
        <dbReference type="ARBA" id="ARBA00023102"/>
    </source>
</evidence>
<evidence type="ECO:0000256" key="10">
    <source>
        <dbReference type="ARBA" id="ARBA00023235"/>
    </source>
</evidence>
<dbReference type="SUPFAM" id="SSF51366">
    <property type="entry name" value="Ribulose-phoshate binding barrel"/>
    <property type="match status" value="1"/>
</dbReference>
<evidence type="ECO:0000256" key="4">
    <source>
        <dbReference type="ARBA" id="ARBA00009667"/>
    </source>
</evidence>
<evidence type="ECO:0000256" key="3">
    <source>
        <dbReference type="ARBA" id="ARBA00005133"/>
    </source>
</evidence>
<keyword evidence="16" id="KW-1185">Reference proteome</keyword>
<evidence type="ECO:0000256" key="14">
    <source>
        <dbReference type="RuleBase" id="RU003658"/>
    </source>
</evidence>
<comment type="similarity">
    <text evidence="4 12 13">Belongs to the HisA/HisF family.</text>
</comment>
<dbReference type="CDD" id="cd04732">
    <property type="entry name" value="HisA"/>
    <property type="match status" value="1"/>
</dbReference>
<dbReference type="GO" id="GO:0000162">
    <property type="term" value="P:L-tryptophan biosynthetic process"/>
    <property type="evidence" value="ECO:0007669"/>
    <property type="project" value="TreeGrafter"/>
</dbReference>
<dbReference type="STRING" id="861450.HMPREF0080_01707"/>
<feature type="active site" description="Proton acceptor" evidence="12">
    <location>
        <position position="15"/>
    </location>
</feature>
<dbReference type="EC" id="5.3.1.16" evidence="5 12"/>
<protein>
    <recommendedName>
        <fullName evidence="6 12">1-(5-phosphoribosyl)-5-[(5-phosphoribosylamino)methylideneamino] imidazole-4-carboxamide isomerase</fullName>
        <ecNumber evidence="5 12">5.3.1.16</ecNumber>
    </recommendedName>
    <alternativeName>
        <fullName evidence="11 12">Phosphoribosylformimino-5-aminoimidazole carboxamide ribotide isomerase</fullName>
    </alternativeName>
</protein>
<dbReference type="InterPro" id="IPR006063">
    <property type="entry name" value="HisA_bact_arch"/>
</dbReference>
<evidence type="ECO:0000256" key="7">
    <source>
        <dbReference type="ARBA" id="ARBA00022490"/>
    </source>
</evidence>
<evidence type="ECO:0000313" key="15">
    <source>
        <dbReference type="EMBL" id="EHM38771.1"/>
    </source>
</evidence>
<dbReference type="InterPro" id="IPR011060">
    <property type="entry name" value="RibuloseP-bd_barrel"/>
</dbReference>
<gene>
    <name evidence="12" type="primary">hisA</name>
    <name evidence="15" type="ORF">HMPREF0080_01707</name>
</gene>
<dbReference type="HOGENOM" id="CLU_048577_1_1_9"/>
<dbReference type="Pfam" id="PF00977">
    <property type="entry name" value="His_biosynth"/>
    <property type="match status" value="1"/>
</dbReference>
<comment type="pathway">
    <text evidence="3 12 14">Amino-acid biosynthesis; L-histidine biosynthesis; L-histidine from 5-phospho-alpha-D-ribose 1-diphosphate: step 4/9.</text>
</comment>
<comment type="subcellular location">
    <subcellularLocation>
        <location evidence="2 12 14">Cytoplasm</location>
    </subcellularLocation>
</comment>
<organism evidence="15 16">
    <name type="scientific">Anaeroglobus geminatus F0357</name>
    <dbReference type="NCBI Taxonomy" id="861450"/>
    <lineage>
        <taxon>Bacteria</taxon>
        <taxon>Bacillati</taxon>
        <taxon>Bacillota</taxon>
        <taxon>Negativicutes</taxon>
        <taxon>Veillonellales</taxon>
        <taxon>Veillonellaceae</taxon>
        <taxon>Anaeroglobus</taxon>
    </lineage>
</organism>
<sequence>MCGRSKAMIVFPAIDIQNGRVVRLRQGVAGAGKEYFEDPVEAARKWCDEGALFLHVVDLDGAFAGEPKNKDIIRRICESVEIPVEVGGGIRTEEAIEEYLNNGVSRVILGSKAAEDQHFLVEAARQYASSLAVSLDAKNDVVATHGWVDGSDKKVIPFALFLLSIGIRTLIYTDIRRDGMLTGPNLAMLEKLQQLPFIRLIASGGIGTIEDLKALRAMGIYGAITGTALYEGRVTMAEIRALGGM</sequence>
<dbReference type="PANTHER" id="PTHR43090:SF2">
    <property type="entry name" value="1-(5-PHOSPHORIBOSYL)-5-[(5-PHOSPHORIBOSYLAMINO)METHYLIDENEAMINO] IMIDAZOLE-4-CARBOXAMIDE ISOMERASE"/>
    <property type="match status" value="1"/>
</dbReference>
<dbReference type="UniPathway" id="UPA00031">
    <property type="reaction ID" value="UER00009"/>
</dbReference>
<dbReference type="InterPro" id="IPR023016">
    <property type="entry name" value="HisA/PriA"/>
</dbReference>
<feature type="active site" description="Proton donor" evidence="12">
    <location>
        <position position="136"/>
    </location>
</feature>
<evidence type="ECO:0000256" key="12">
    <source>
        <dbReference type="HAMAP-Rule" id="MF_01014"/>
    </source>
</evidence>
<evidence type="ECO:0000256" key="6">
    <source>
        <dbReference type="ARBA" id="ARBA00018464"/>
    </source>
</evidence>
<evidence type="ECO:0000256" key="13">
    <source>
        <dbReference type="RuleBase" id="RU003657"/>
    </source>
</evidence>